<feature type="domain" description="GP-PDE" evidence="1">
    <location>
        <begin position="12"/>
        <end position="250"/>
    </location>
</feature>
<dbReference type="InterPro" id="IPR030395">
    <property type="entry name" value="GP_PDE_dom"/>
</dbReference>
<dbReference type="PROSITE" id="PS51704">
    <property type="entry name" value="GP_PDE"/>
    <property type="match status" value="1"/>
</dbReference>
<dbReference type="Pfam" id="PF03009">
    <property type="entry name" value="GDPD"/>
    <property type="match status" value="1"/>
</dbReference>
<evidence type="ECO:0000259" key="1">
    <source>
        <dbReference type="PROSITE" id="PS51704"/>
    </source>
</evidence>
<dbReference type="PANTHER" id="PTHR46211">
    <property type="entry name" value="GLYCEROPHOSPHORYL DIESTER PHOSPHODIESTERASE"/>
    <property type="match status" value="1"/>
</dbReference>
<dbReference type="RefSeq" id="WP_108176697.1">
    <property type="nucleotide sequence ID" value="NZ_PZZL01000004.1"/>
</dbReference>
<evidence type="ECO:0000313" key="2">
    <source>
        <dbReference type="EMBL" id="PTM57011.1"/>
    </source>
</evidence>
<dbReference type="InterPro" id="IPR017946">
    <property type="entry name" value="PLC-like_Pdiesterase_TIM-brl"/>
</dbReference>
<organism evidence="2 3">
    <name type="scientific">Phreatobacter oligotrophus</name>
    <dbReference type="NCBI Taxonomy" id="1122261"/>
    <lineage>
        <taxon>Bacteria</taxon>
        <taxon>Pseudomonadati</taxon>
        <taxon>Pseudomonadota</taxon>
        <taxon>Alphaproteobacteria</taxon>
        <taxon>Hyphomicrobiales</taxon>
        <taxon>Phreatobacteraceae</taxon>
        <taxon>Phreatobacter</taxon>
    </lineage>
</organism>
<reference evidence="2 3" key="1">
    <citation type="submission" date="2018-04" db="EMBL/GenBank/DDBJ databases">
        <title>Genomic Encyclopedia of Archaeal and Bacterial Type Strains, Phase II (KMG-II): from individual species to whole genera.</title>
        <authorList>
            <person name="Goeker M."/>
        </authorList>
    </citation>
    <scope>NUCLEOTIDE SEQUENCE [LARGE SCALE GENOMIC DNA]</scope>
    <source>
        <strain evidence="2 3">DSM 25521</strain>
    </source>
</reference>
<name>A0A2T4Z541_9HYPH</name>
<protein>
    <submittedName>
        <fullName evidence="2">Glycerophosphoryl diester phosphodiesterase</fullName>
    </submittedName>
</protein>
<dbReference type="Proteomes" id="UP000241808">
    <property type="component" value="Unassembled WGS sequence"/>
</dbReference>
<comment type="caution">
    <text evidence="2">The sequence shown here is derived from an EMBL/GenBank/DDBJ whole genome shotgun (WGS) entry which is preliminary data.</text>
</comment>
<sequence length="250" mass="26672">MAGRADLSWLTARPIAHRGLHGLAAGVIENCPRAFAAAIAGGYAIECDVQPTADGDAIVFHDSTLDRLTTASGRVDARTVADLRATAFKATDDRMGTLSDLFDQVAGRVPLVVEIKSEFDGRLDLTRRVAALAAGYSGPLALMSFDPGPIAWLKDNAPALVRGIVAESHYAGAHWAKLPEAVRRDLSSLAHAARTEPDFLSWRVADLPNAATTAFRAAGKPVICWTVRTDDERVIGAKHADQVTFEGYLA</sequence>
<gene>
    <name evidence="2" type="ORF">C8P69_10458</name>
</gene>
<dbReference type="PANTHER" id="PTHR46211:SF1">
    <property type="entry name" value="GLYCEROPHOSPHODIESTER PHOSPHODIESTERASE, CYTOPLASMIC"/>
    <property type="match status" value="1"/>
</dbReference>
<dbReference type="SUPFAM" id="SSF51695">
    <property type="entry name" value="PLC-like phosphodiesterases"/>
    <property type="match status" value="1"/>
</dbReference>
<dbReference type="Gene3D" id="3.20.20.190">
    <property type="entry name" value="Phosphatidylinositol (PI) phosphodiesterase"/>
    <property type="match status" value="1"/>
</dbReference>
<keyword evidence="3" id="KW-1185">Reference proteome</keyword>
<dbReference type="OrthoDB" id="384721at2"/>
<dbReference type="GO" id="GO:0008081">
    <property type="term" value="F:phosphoric diester hydrolase activity"/>
    <property type="evidence" value="ECO:0007669"/>
    <property type="project" value="InterPro"/>
</dbReference>
<accession>A0A2T4Z541</accession>
<evidence type="ECO:0000313" key="3">
    <source>
        <dbReference type="Proteomes" id="UP000241808"/>
    </source>
</evidence>
<dbReference type="EMBL" id="PZZL01000004">
    <property type="protein sequence ID" value="PTM57011.1"/>
    <property type="molecule type" value="Genomic_DNA"/>
</dbReference>
<dbReference type="GO" id="GO:0006629">
    <property type="term" value="P:lipid metabolic process"/>
    <property type="evidence" value="ECO:0007669"/>
    <property type="project" value="InterPro"/>
</dbReference>
<dbReference type="AlphaFoldDB" id="A0A2T4Z541"/>
<proteinExistence type="predicted"/>